<dbReference type="InterPro" id="IPR005542">
    <property type="entry name" value="PBX_PBC_dom"/>
</dbReference>
<dbReference type="PROSITE" id="PS51978">
    <property type="entry name" value="PBC"/>
    <property type="match status" value="1"/>
</dbReference>
<gene>
    <name evidence="3" type="ORF">TSIB3V08_LOCUS1632</name>
</gene>
<feature type="domain" description="PBC" evidence="2">
    <location>
        <begin position="1"/>
        <end position="191"/>
    </location>
</feature>
<dbReference type="GO" id="GO:0003700">
    <property type="term" value="F:DNA-binding transcription factor activity"/>
    <property type="evidence" value="ECO:0007669"/>
    <property type="project" value="InterPro"/>
</dbReference>
<dbReference type="EMBL" id="OC000463">
    <property type="protein sequence ID" value="CAD7257364.1"/>
    <property type="molecule type" value="Genomic_DNA"/>
</dbReference>
<name>A0A7R9FW72_TIMSH</name>
<dbReference type="AlphaFoldDB" id="A0A7R9FW72"/>
<organism evidence="3">
    <name type="scientific">Timema shepardi</name>
    <name type="common">Walking stick</name>
    <dbReference type="NCBI Taxonomy" id="629360"/>
    <lineage>
        <taxon>Eukaryota</taxon>
        <taxon>Metazoa</taxon>
        <taxon>Ecdysozoa</taxon>
        <taxon>Arthropoda</taxon>
        <taxon>Hexapoda</taxon>
        <taxon>Insecta</taxon>
        <taxon>Pterygota</taxon>
        <taxon>Neoptera</taxon>
        <taxon>Polyneoptera</taxon>
        <taxon>Phasmatodea</taxon>
        <taxon>Timematodea</taxon>
        <taxon>Timematoidea</taxon>
        <taxon>Timematidae</taxon>
        <taxon>Timema</taxon>
    </lineage>
</organism>
<proteinExistence type="predicted"/>
<evidence type="ECO:0000313" key="3">
    <source>
        <dbReference type="EMBL" id="CAD7257364.1"/>
    </source>
</evidence>
<comment type="subcellular location">
    <subcellularLocation>
        <location evidence="1">Nucleus</location>
    </subcellularLocation>
</comment>
<dbReference type="Pfam" id="PF03792">
    <property type="entry name" value="PBC"/>
    <property type="match status" value="1"/>
</dbReference>
<evidence type="ECO:0000256" key="1">
    <source>
        <dbReference type="ARBA" id="ARBA00004123"/>
    </source>
</evidence>
<accession>A0A7R9FW72</accession>
<dbReference type="GO" id="GO:0005634">
    <property type="term" value="C:nucleus"/>
    <property type="evidence" value="ECO:0007669"/>
    <property type="project" value="UniProtKB-SubCell"/>
</dbReference>
<protein>
    <recommendedName>
        <fullName evidence="2">PBC domain-containing protein</fullName>
    </recommendedName>
</protein>
<evidence type="ECO:0000259" key="2">
    <source>
        <dbReference type="PROSITE" id="PS51978"/>
    </source>
</evidence>
<reference evidence="3" key="1">
    <citation type="submission" date="2020-11" db="EMBL/GenBank/DDBJ databases">
        <authorList>
            <person name="Tran Van P."/>
        </authorList>
    </citation>
    <scope>NUCLEOTIDE SEQUENCE</scope>
</reference>
<sequence length="394" mass="43911">MGDTGRKGGGESRTVPTGYEVICPRRRCIPSGAVVPQPKPCYCLCPRVTIPSEGISPSVKERRCWLWLTNALFVLSSTAVDGEIEVRISVGYWALTTFSGLLSAIQVSWELIATSLSDAFAPDECNYECACNEFTTHVMNLLREQSRTRPITPKEIERMVQIIHKKFSSIQMQLKQSTCEAVMILRSRFLDASFLFPFHYNPNPFSPFRATTTSPAVKDTFLSLHKSHFSTQAVVWCRTDRLGLHQEIKGEGAGELRNKSTFSLALSAGVARRDNYSYFLRRVPFDQDVKMLAMPKWSAGALFHGAWPFPGNINSKLTSVRASERASDWVATLASERAPVELNTTSALANYATEAGTLRQNKLGIPPIMNPSKAREVYISQFCFNNKVTVAAMF</sequence>